<evidence type="ECO:0000313" key="2">
    <source>
        <dbReference type="EMBL" id="KAH3768312.1"/>
    </source>
</evidence>
<reference evidence="2" key="1">
    <citation type="journal article" date="2019" name="bioRxiv">
        <title>The Genome of the Zebra Mussel, Dreissena polymorpha: A Resource for Invasive Species Research.</title>
        <authorList>
            <person name="McCartney M.A."/>
            <person name="Auch B."/>
            <person name="Kono T."/>
            <person name="Mallez S."/>
            <person name="Zhang Y."/>
            <person name="Obille A."/>
            <person name="Becker A."/>
            <person name="Abrahante J.E."/>
            <person name="Garbe J."/>
            <person name="Badalamenti J.P."/>
            <person name="Herman A."/>
            <person name="Mangelson H."/>
            <person name="Liachko I."/>
            <person name="Sullivan S."/>
            <person name="Sone E.D."/>
            <person name="Koren S."/>
            <person name="Silverstein K.A.T."/>
            <person name="Beckman K.B."/>
            <person name="Gohl D.M."/>
        </authorList>
    </citation>
    <scope>NUCLEOTIDE SEQUENCE</scope>
    <source>
        <strain evidence="2">Duluth1</strain>
        <tissue evidence="2">Whole animal</tissue>
    </source>
</reference>
<keyword evidence="3" id="KW-1185">Reference proteome</keyword>
<organism evidence="2 3">
    <name type="scientific">Dreissena polymorpha</name>
    <name type="common">Zebra mussel</name>
    <name type="synonym">Mytilus polymorpha</name>
    <dbReference type="NCBI Taxonomy" id="45954"/>
    <lineage>
        <taxon>Eukaryota</taxon>
        <taxon>Metazoa</taxon>
        <taxon>Spiralia</taxon>
        <taxon>Lophotrochozoa</taxon>
        <taxon>Mollusca</taxon>
        <taxon>Bivalvia</taxon>
        <taxon>Autobranchia</taxon>
        <taxon>Heteroconchia</taxon>
        <taxon>Euheterodonta</taxon>
        <taxon>Imparidentia</taxon>
        <taxon>Neoheterodontei</taxon>
        <taxon>Myida</taxon>
        <taxon>Dreissenoidea</taxon>
        <taxon>Dreissenidae</taxon>
        <taxon>Dreissena</taxon>
    </lineage>
</organism>
<dbReference type="AlphaFoldDB" id="A0A9D4DUJ9"/>
<evidence type="ECO:0000313" key="3">
    <source>
        <dbReference type="Proteomes" id="UP000828390"/>
    </source>
</evidence>
<proteinExistence type="predicted"/>
<reference evidence="2" key="2">
    <citation type="submission" date="2020-11" db="EMBL/GenBank/DDBJ databases">
        <authorList>
            <person name="McCartney M.A."/>
            <person name="Auch B."/>
            <person name="Kono T."/>
            <person name="Mallez S."/>
            <person name="Becker A."/>
            <person name="Gohl D.M."/>
            <person name="Silverstein K.A.T."/>
            <person name="Koren S."/>
            <person name="Bechman K.B."/>
            <person name="Herman A."/>
            <person name="Abrahante J.E."/>
            <person name="Garbe J."/>
        </authorList>
    </citation>
    <scope>NUCLEOTIDE SEQUENCE</scope>
    <source>
        <strain evidence="2">Duluth1</strain>
        <tissue evidence="2">Whole animal</tissue>
    </source>
</reference>
<protein>
    <submittedName>
        <fullName evidence="2">Uncharacterized protein</fullName>
    </submittedName>
</protein>
<name>A0A9D4DUJ9_DREPO</name>
<gene>
    <name evidence="2" type="ORF">DPMN_169524</name>
</gene>
<dbReference type="Proteomes" id="UP000828390">
    <property type="component" value="Unassembled WGS sequence"/>
</dbReference>
<accession>A0A9D4DUJ9</accession>
<dbReference type="EMBL" id="JAIWYP010000009">
    <property type="protein sequence ID" value="KAH3768312.1"/>
    <property type="molecule type" value="Genomic_DNA"/>
</dbReference>
<sequence>MCGDVEYNPGPHTIWQDPTRNKTQQPDSRICECHLKLQPPSRYMRGRGDEAADIVVLRIFSTIAII</sequence>
<feature type="region of interest" description="Disordered" evidence="1">
    <location>
        <begin position="1"/>
        <end position="22"/>
    </location>
</feature>
<evidence type="ECO:0000256" key="1">
    <source>
        <dbReference type="SAM" id="MobiDB-lite"/>
    </source>
</evidence>
<comment type="caution">
    <text evidence="2">The sequence shown here is derived from an EMBL/GenBank/DDBJ whole genome shotgun (WGS) entry which is preliminary data.</text>
</comment>